<protein>
    <recommendedName>
        <fullName evidence="1">Transcriptional coactivator p15 (PC4) C-terminal domain-containing protein</fullName>
    </recommendedName>
</protein>
<dbReference type="OrthoDB" id="7067273at2"/>
<gene>
    <name evidence="2" type="ORF">SAMN04487752_0440</name>
</gene>
<evidence type="ECO:0000313" key="2">
    <source>
        <dbReference type="EMBL" id="SDQ05833.1"/>
    </source>
</evidence>
<dbReference type="Proteomes" id="UP000199481">
    <property type="component" value="Unassembled WGS sequence"/>
</dbReference>
<accession>A0A1H0XSG3</accession>
<dbReference type="Pfam" id="PF02229">
    <property type="entry name" value="PC4"/>
    <property type="match status" value="1"/>
</dbReference>
<dbReference type="InterPro" id="IPR003173">
    <property type="entry name" value="PC4_C"/>
</dbReference>
<name>A0A1H0XSG3_9LACT</name>
<feature type="domain" description="Transcriptional coactivator p15 (PC4) C-terminal" evidence="1">
    <location>
        <begin position="21"/>
        <end position="67"/>
    </location>
</feature>
<reference evidence="3" key="1">
    <citation type="submission" date="2016-10" db="EMBL/GenBank/DDBJ databases">
        <authorList>
            <person name="Varghese N."/>
            <person name="Submissions S."/>
        </authorList>
    </citation>
    <scope>NUCLEOTIDE SEQUENCE [LARGE SCALE GENOMIC DNA]</scope>
    <source>
        <strain evidence="3">MPL-11</strain>
    </source>
</reference>
<dbReference type="AlphaFoldDB" id="A0A1H0XSG3"/>
<keyword evidence="3" id="KW-1185">Reference proteome</keyword>
<organism evidence="2 3">
    <name type="scientific">Carnobacterium viridans</name>
    <dbReference type="NCBI Taxonomy" id="174587"/>
    <lineage>
        <taxon>Bacteria</taxon>
        <taxon>Bacillati</taxon>
        <taxon>Bacillota</taxon>
        <taxon>Bacilli</taxon>
        <taxon>Lactobacillales</taxon>
        <taxon>Carnobacteriaceae</taxon>
        <taxon>Carnobacterium</taxon>
    </lineage>
</organism>
<evidence type="ECO:0000259" key="1">
    <source>
        <dbReference type="Pfam" id="PF02229"/>
    </source>
</evidence>
<sequence>MEQKFSFEIVEELAVLSENAKGWRKELNLVCWNGNPPKFDIREWSPDHDKMGKGLTFTNEEMDTLKQFLTT</sequence>
<proteinExistence type="predicted"/>
<evidence type="ECO:0000313" key="3">
    <source>
        <dbReference type="Proteomes" id="UP000199481"/>
    </source>
</evidence>
<dbReference type="Gene3D" id="2.30.31.70">
    <property type="match status" value="1"/>
</dbReference>
<dbReference type="PIRSF" id="PIRSF037246">
    <property type="entry name" value="UCP037246"/>
    <property type="match status" value="1"/>
</dbReference>
<dbReference type="RefSeq" id="WP_035022504.1">
    <property type="nucleotide sequence ID" value="NZ_CP084916.1"/>
</dbReference>
<dbReference type="InterPro" id="IPR017154">
    <property type="entry name" value="PC4-like"/>
</dbReference>
<dbReference type="EMBL" id="FNJW01000008">
    <property type="protein sequence ID" value="SDQ05833.1"/>
    <property type="molecule type" value="Genomic_DNA"/>
</dbReference>
<dbReference type="GO" id="GO:0006355">
    <property type="term" value="P:regulation of DNA-templated transcription"/>
    <property type="evidence" value="ECO:0007669"/>
    <property type="project" value="InterPro"/>
</dbReference>
<dbReference type="GO" id="GO:0003677">
    <property type="term" value="F:DNA binding"/>
    <property type="evidence" value="ECO:0007669"/>
    <property type="project" value="InterPro"/>
</dbReference>